<name>A0A562WPI3_9ACTN</name>
<dbReference type="EMBL" id="VLLP01000001">
    <property type="protein sequence ID" value="TWJ32209.1"/>
    <property type="molecule type" value="Genomic_DNA"/>
</dbReference>
<evidence type="ECO:0000256" key="1">
    <source>
        <dbReference type="ARBA" id="ARBA00022691"/>
    </source>
</evidence>
<keyword evidence="3" id="KW-0408">Iron</keyword>
<dbReference type="PANTHER" id="PTHR11228">
    <property type="entry name" value="RADICAL SAM DOMAIN PROTEIN"/>
    <property type="match status" value="1"/>
</dbReference>
<keyword evidence="1" id="KW-0949">S-adenosyl-L-methionine</keyword>
<sequence length="394" mass="44233">MTDKTFGDLPARLVLAPFVMLTGTRRYAEENPRVYRRLDLWRGVKHGVAANEEITELLHRFEHPQSTAEVVLSAGSGADEMGRTLATLVRVGLLIDISTIRTPRPSIELEITNRCNADCMMCPRQELRPLGDMTEQTFERFLELAALVKAPGVILQGIGEPSLHRQMVPWVRRMREALGPEDKFPIVLVTNGFRMGPELVNDLREAGLSLLKWSIHSLRRDRFAKIYGRDKRDASVANLEAAIEVAPDLVALNFVKMDINQDEVEDFYQWIADRGLSRGRLRQIPVQGRAGTLPIMQLTSRPGVTSQAHCLFRKQSLFVAWDGDLLPCSNDVGSKHRYANLNTHDDRAILDLWRTELLGRPAEFGICEGCDHGSRGNLPTDWHALASQASLEPA</sequence>
<accession>A0A562WPI3</accession>
<dbReference type="RefSeq" id="WP_145821508.1">
    <property type="nucleotide sequence ID" value="NZ_AP023438.1"/>
</dbReference>
<evidence type="ECO:0000256" key="2">
    <source>
        <dbReference type="ARBA" id="ARBA00022723"/>
    </source>
</evidence>
<reference evidence="6 7" key="1">
    <citation type="submission" date="2019-07" db="EMBL/GenBank/DDBJ databases">
        <title>R&amp;d 2014.</title>
        <authorList>
            <person name="Klenk H.-P."/>
        </authorList>
    </citation>
    <scope>NUCLEOTIDE SEQUENCE [LARGE SCALE GENOMIC DNA]</scope>
    <source>
        <strain evidence="6 7">DSM 43912</strain>
    </source>
</reference>
<dbReference type="CDD" id="cd21109">
    <property type="entry name" value="SPASM"/>
    <property type="match status" value="1"/>
</dbReference>
<dbReference type="AlphaFoldDB" id="A0A562WPI3"/>
<dbReference type="PANTHER" id="PTHR11228:SF7">
    <property type="entry name" value="PQQA PEPTIDE CYCLASE"/>
    <property type="match status" value="1"/>
</dbReference>
<protein>
    <submittedName>
        <fullName evidence="6">Radical SAM family protein</fullName>
    </submittedName>
</protein>
<dbReference type="CDD" id="cd01335">
    <property type="entry name" value="Radical_SAM"/>
    <property type="match status" value="1"/>
</dbReference>
<dbReference type="InterPro" id="IPR050377">
    <property type="entry name" value="Radical_SAM_PqqE_MftC-like"/>
</dbReference>
<dbReference type="SFLD" id="SFLDG01067">
    <property type="entry name" value="SPASM/twitch_domain_containing"/>
    <property type="match status" value="1"/>
</dbReference>
<dbReference type="InterPro" id="IPR007197">
    <property type="entry name" value="rSAM"/>
</dbReference>
<keyword evidence="4" id="KW-0411">Iron-sulfur</keyword>
<keyword evidence="7" id="KW-1185">Reference proteome</keyword>
<comment type="caution">
    <text evidence="6">The sequence shown here is derived from an EMBL/GenBank/DDBJ whole genome shotgun (WGS) entry which is preliminary data.</text>
</comment>
<dbReference type="GO" id="GO:0006783">
    <property type="term" value="P:heme biosynthetic process"/>
    <property type="evidence" value="ECO:0007669"/>
    <property type="project" value="TreeGrafter"/>
</dbReference>
<dbReference type="Proteomes" id="UP000319728">
    <property type="component" value="Unassembled WGS sequence"/>
</dbReference>
<evidence type="ECO:0000256" key="3">
    <source>
        <dbReference type="ARBA" id="ARBA00023004"/>
    </source>
</evidence>
<organism evidence="6 7">
    <name type="scientific">Micromonospora sagamiensis</name>
    <dbReference type="NCBI Taxonomy" id="47875"/>
    <lineage>
        <taxon>Bacteria</taxon>
        <taxon>Bacillati</taxon>
        <taxon>Actinomycetota</taxon>
        <taxon>Actinomycetes</taxon>
        <taxon>Micromonosporales</taxon>
        <taxon>Micromonosporaceae</taxon>
        <taxon>Micromonospora</taxon>
    </lineage>
</organism>
<gene>
    <name evidence="6" type="ORF">JD81_05782</name>
</gene>
<dbReference type="GO" id="GO:0046872">
    <property type="term" value="F:metal ion binding"/>
    <property type="evidence" value="ECO:0007669"/>
    <property type="project" value="UniProtKB-KW"/>
</dbReference>
<dbReference type="OrthoDB" id="9782387at2"/>
<dbReference type="InterPro" id="IPR058240">
    <property type="entry name" value="rSAM_sf"/>
</dbReference>
<feature type="domain" description="Radical SAM core" evidence="5">
    <location>
        <begin position="101"/>
        <end position="342"/>
    </location>
</feature>
<dbReference type="InterPro" id="IPR013785">
    <property type="entry name" value="Aldolase_TIM"/>
</dbReference>
<dbReference type="SUPFAM" id="SSF102114">
    <property type="entry name" value="Radical SAM enzymes"/>
    <property type="match status" value="1"/>
</dbReference>
<proteinExistence type="predicted"/>
<dbReference type="GO" id="GO:0003824">
    <property type="term" value="F:catalytic activity"/>
    <property type="evidence" value="ECO:0007669"/>
    <property type="project" value="InterPro"/>
</dbReference>
<evidence type="ECO:0000313" key="6">
    <source>
        <dbReference type="EMBL" id="TWJ32209.1"/>
    </source>
</evidence>
<dbReference type="PROSITE" id="PS51918">
    <property type="entry name" value="RADICAL_SAM"/>
    <property type="match status" value="1"/>
</dbReference>
<dbReference type="GO" id="GO:0051536">
    <property type="term" value="F:iron-sulfur cluster binding"/>
    <property type="evidence" value="ECO:0007669"/>
    <property type="project" value="UniProtKB-KW"/>
</dbReference>
<keyword evidence="2" id="KW-0479">Metal-binding</keyword>
<dbReference type="SFLD" id="SFLDS00029">
    <property type="entry name" value="Radical_SAM"/>
    <property type="match status" value="1"/>
</dbReference>
<dbReference type="Pfam" id="PF04055">
    <property type="entry name" value="Radical_SAM"/>
    <property type="match status" value="1"/>
</dbReference>
<evidence type="ECO:0000313" key="7">
    <source>
        <dbReference type="Proteomes" id="UP000319728"/>
    </source>
</evidence>
<evidence type="ECO:0000259" key="5">
    <source>
        <dbReference type="PROSITE" id="PS51918"/>
    </source>
</evidence>
<evidence type="ECO:0000256" key="4">
    <source>
        <dbReference type="ARBA" id="ARBA00023014"/>
    </source>
</evidence>
<dbReference type="Gene3D" id="3.20.20.70">
    <property type="entry name" value="Aldolase class I"/>
    <property type="match status" value="1"/>
</dbReference>